<dbReference type="EMBL" id="OZ035842">
    <property type="protein sequence ID" value="CAL1594868.1"/>
    <property type="molecule type" value="Genomic_DNA"/>
</dbReference>
<dbReference type="GO" id="GO:0045165">
    <property type="term" value="P:cell fate commitment"/>
    <property type="evidence" value="ECO:0007669"/>
    <property type="project" value="TreeGrafter"/>
</dbReference>
<evidence type="ECO:0000256" key="2">
    <source>
        <dbReference type="ARBA" id="ARBA00023125"/>
    </source>
</evidence>
<accession>A0AAV2KXP6</accession>
<feature type="region of interest" description="Disordered" evidence="6">
    <location>
        <begin position="472"/>
        <end position="499"/>
    </location>
</feature>
<feature type="compositionally biased region" description="Low complexity" evidence="6">
    <location>
        <begin position="483"/>
        <end position="499"/>
    </location>
</feature>
<keyword evidence="2 5" id="KW-0238">DNA-binding</keyword>
<evidence type="ECO:0000256" key="3">
    <source>
        <dbReference type="ARBA" id="ARBA00023163"/>
    </source>
</evidence>
<dbReference type="InterPro" id="IPR051356">
    <property type="entry name" value="SOX/SOX-like_TF"/>
</dbReference>
<name>A0AAV2KXP6_KNICA</name>
<dbReference type="PROSITE" id="PS50118">
    <property type="entry name" value="HMG_BOX_2"/>
    <property type="match status" value="1"/>
</dbReference>
<dbReference type="InterPro" id="IPR009071">
    <property type="entry name" value="HMG_box_dom"/>
</dbReference>
<feature type="compositionally biased region" description="Basic and acidic residues" evidence="6">
    <location>
        <begin position="264"/>
        <end position="276"/>
    </location>
</feature>
<feature type="DNA-binding region" description="HMG box" evidence="5">
    <location>
        <begin position="345"/>
        <end position="413"/>
    </location>
</feature>
<feature type="region of interest" description="Disordered" evidence="6">
    <location>
        <begin position="28"/>
        <end position="61"/>
    </location>
</feature>
<keyword evidence="4 5" id="KW-0539">Nucleus</keyword>
<proteinExistence type="predicted"/>
<dbReference type="Gene3D" id="1.10.30.10">
    <property type="entry name" value="High mobility group box domain"/>
    <property type="match status" value="1"/>
</dbReference>
<feature type="region of interest" description="Disordered" evidence="6">
    <location>
        <begin position="256"/>
        <end position="276"/>
    </location>
</feature>
<dbReference type="InterPro" id="IPR036910">
    <property type="entry name" value="HMG_box_dom_sf"/>
</dbReference>
<evidence type="ECO:0000256" key="6">
    <source>
        <dbReference type="SAM" id="MobiDB-lite"/>
    </source>
</evidence>
<dbReference type="PANTHER" id="PTHR45789:SF2">
    <property type="entry name" value="FI18025P1"/>
    <property type="match status" value="1"/>
</dbReference>
<keyword evidence="3" id="KW-0804">Transcription</keyword>
<evidence type="ECO:0000259" key="7">
    <source>
        <dbReference type="PROSITE" id="PS50118"/>
    </source>
</evidence>
<evidence type="ECO:0000256" key="1">
    <source>
        <dbReference type="ARBA" id="ARBA00023015"/>
    </source>
</evidence>
<evidence type="ECO:0000256" key="4">
    <source>
        <dbReference type="ARBA" id="ARBA00023242"/>
    </source>
</evidence>
<dbReference type="SMART" id="SM00398">
    <property type="entry name" value="HMG"/>
    <property type="match status" value="1"/>
</dbReference>
<feature type="domain" description="HMG box" evidence="7">
    <location>
        <begin position="345"/>
        <end position="413"/>
    </location>
</feature>
<gene>
    <name evidence="8" type="ORF">KC01_LOCUS23786</name>
</gene>
<evidence type="ECO:0000313" key="8">
    <source>
        <dbReference type="EMBL" id="CAL1594868.1"/>
    </source>
</evidence>
<dbReference type="PANTHER" id="PTHR45789">
    <property type="entry name" value="FI18025P1"/>
    <property type="match status" value="1"/>
</dbReference>
<evidence type="ECO:0000256" key="5">
    <source>
        <dbReference type="PROSITE-ProRule" id="PRU00267"/>
    </source>
</evidence>
<dbReference type="Proteomes" id="UP001497482">
    <property type="component" value="Chromosome 20"/>
</dbReference>
<dbReference type="GO" id="GO:0000978">
    <property type="term" value="F:RNA polymerase II cis-regulatory region sequence-specific DNA binding"/>
    <property type="evidence" value="ECO:0007669"/>
    <property type="project" value="TreeGrafter"/>
</dbReference>
<evidence type="ECO:0000313" key="9">
    <source>
        <dbReference type="Proteomes" id="UP001497482"/>
    </source>
</evidence>
<dbReference type="SUPFAM" id="SSF47095">
    <property type="entry name" value="HMG-box"/>
    <property type="match status" value="1"/>
</dbReference>
<protein>
    <recommendedName>
        <fullName evidence="7">HMG box domain-containing protein</fullName>
    </recommendedName>
</protein>
<dbReference type="FunFam" id="1.10.30.10:FF:000003">
    <property type="entry name" value="Putative transcription factor SOX-6"/>
    <property type="match status" value="1"/>
</dbReference>
<organism evidence="8 9">
    <name type="scientific">Knipowitschia caucasica</name>
    <name type="common">Caucasian dwarf goby</name>
    <name type="synonym">Pomatoschistus caucasicus</name>
    <dbReference type="NCBI Taxonomy" id="637954"/>
    <lineage>
        <taxon>Eukaryota</taxon>
        <taxon>Metazoa</taxon>
        <taxon>Chordata</taxon>
        <taxon>Craniata</taxon>
        <taxon>Vertebrata</taxon>
        <taxon>Euteleostomi</taxon>
        <taxon>Actinopterygii</taxon>
        <taxon>Neopterygii</taxon>
        <taxon>Teleostei</taxon>
        <taxon>Neoteleostei</taxon>
        <taxon>Acanthomorphata</taxon>
        <taxon>Gobiaria</taxon>
        <taxon>Gobiiformes</taxon>
        <taxon>Gobioidei</taxon>
        <taxon>Gobiidae</taxon>
        <taxon>Gobiinae</taxon>
        <taxon>Knipowitschia</taxon>
    </lineage>
</organism>
<keyword evidence="9" id="KW-1185">Reference proteome</keyword>
<keyword evidence="1" id="KW-0805">Transcription regulation</keyword>
<dbReference type="GO" id="GO:0000981">
    <property type="term" value="F:DNA-binding transcription factor activity, RNA polymerase II-specific"/>
    <property type="evidence" value="ECO:0007669"/>
    <property type="project" value="TreeGrafter"/>
</dbReference>
<reference evidence="8 9" key="1">
    <citation type="submission" date="2024-04" db="EMBL/GenBank/DDBJ databases">
        <authorList>
            <person name="Waldvogel A.-M."/>
            <person name="Schoenle A."/>
        </authorList>
    </citation>
    <scope>NUCLEOTIDE SEQUENCE [LARGE SCALE GENOMIC DNA]</scope>
</reference>
<dbReference type="GO" id="GO:0005634">
    <property type="term" value="C:nucleus"/>
    <property type="evidence" value="ECO:0007669"/>
    <property type="project" value="UniProtKB-UniRule"/>
</dbReference>
<dbReference type="Pfam" id="PF00505">
    <property type="entry name" value="HMG_box"/>
    <property type="match status" value="1"/>
</dbReference>
<dbReference type="AlphaFoldDB" id="A0AAV2KXP6"/>
<sequence>MIKEAGLTGTRAARPEDQMSTLFSDYLTSVQSQQEEPSHDPQTEPISCEFSPEPADQWDEATSPKQMSFLNHSRRITLATVVKCLKQKRLEELQRPLLDAGFINQPHLDLRSLVSRGGGTAGEAVGGGPQVALTPLVSEGGPQEALGPLVVELGSLRSQLLLSQEELRNMTSVQRQKQRESEELMLRLQRQISHQQQQLLEQHYTICVLQQYIQTLSHMTMMMVPEQHHESFPLHSAPPPLITPGHAPIHMQEPLNLTSPNKRPRLDWTRPGQEHLEPVHTEIRSLDQDRHWPLNRIKLGPDSDQDQDLDRDLDLEEDSSGLCLTHMVPVRPRSGSRSGCVEPHIKRPMNAFMVWAKDERRKILQRHPDLHNSNISKILGRRWKAMAAPQKAPFYAEQIRLRRLHLETYPDYKYKPRPKRTCFLEGRRLSIGQYKQMLRQRRRGCMILPPLPAESCPRVTLVSSSSDAAYSVTTASAEDVPSATAENTTPTQNNTENTP</sequence>